<name>A0A0E9WUC3_ANGAN</name>
<reference evidence="1" key="2">
    <citation type="journal article" date="2015" name="Fish Shellfish Immunol.">
        <title>Early steps in the European eel (Anguilla anguilla)-Vibrio vulnificus interaction in the gills: Role of the RtxA13 toxin.</title>
        <authorList>
            <person name="Callol A."/>
            <person name="Pajuelo D."/>
            <person name="Ebbesson L."/>
            <person name="Teles M."/>
            <person name="MacKenzie S."/>
            <person name="Amaro C."/>
        </authorList>
    </citation>
    <scope>NUCLEOTIDE SEQUENCE</scope>
</reference>
<accession>A0A0E9WUC3</accession>
<sequence length="71" mass="8495">MSEVITVKKKQANKKNTIYFYKMLRVHVISEYKIGNVSFFYGLFSPFQQNNRKSSLSFKLFIYTQIPMPLY</sequence>
<organism evidence="1">
    <name type="scientific">Anguilla anguilla</name>
    <name type="common">European freshwater eel</name>
    <name type="synonym">Muraena anguilla</name>
    <dbReference type="NCBI Taxonomy" id="7936"/>
    <lineage>
        <taxon>Eukaryota</taxon>
        <taxon>Metazoa</taxon>
        <taxon>Chordata</taxon>
        <taxon>Craniata</taxon>
        <taxon>Vertebrata</taxon>
        <taxon>Euteleostomi</taxon>
        <taxon>Actinopterygii</taxon>
        <taxon>Neopterygii</taxon>
        <taxon>Teleostei</taxon>
        <taxon>Anguilliformes</taxon>
        <taxon>Anguillidae</taxon>
        <taxon>Anguilla</taxon>
    </lineage>
</organism>
<evidence type="ECO:0000313" key="1">
    <source>
        <dbReference type="EMBL" id="JAH93108.1"/>
    </source>
</evidence>
<dbReference type="EMBL" id="GBXM01015469">
    <property type="protein sequence ID" value="JAH93108.1"/>
    <property type="molecule type" value="Transcribed_RNA"/>
</dbReference>
<protein>
    <submittedName>
        <fullName evidence="1">Uncharacterized protein</fullName>
    </submittedName>
</protein>
<reference evidence="1" key="1">
    <citation type="submission" date="2014-11" db="EMBL/GenBank/DDBJ databases">
        <authorList>
            <person name="Amaro Gonzalez C."/>
        </authorList>
    </citation>
    <scope>NUCLEOTIDE SEQUENCE</scope>
</reference>
<dbReference type="AlphaFoldDB" id="A0A0E9WUC3"/>
<proteinExistence type="predicted"/>